<dbReference type="InterPro" id="IPR017452">
    <property type="entry name" value="GPCR_Rhodpsn_7TM"/>
</dbReference>
<protein>
    <submittedName>
        <fullName evidence="12">P2RY4 protein</fullName>
    </submittedName>
</protein>
<keyword evidence="3 9" id="KW-0812">Transmembrane</keyword>
<feature type="non-terminal residue" evidence="12">
    <location>
        <position position="100"/>
    </location>
</feature>
<comment type="caution">
    <text evidence="12">The sequence shown here is derived from an EMBL/GenBank/DDBJ whole genome shotgun (WGS) entry which is preliminary data.</text>
</comment>
<dbReference type="Proteomes" id="UP000475037">
    <property type="component" value="Unassembled WGS sequence"/>
</dbReference>
<evidence type="ECO:0000256" key="2">
    <source>
        <dbReference type="ARBA" id="ARBA00022475"/>
    </source>
</evidence>
<feature type="non-terminal residue" evidence="12">
    <location>
        <position position="1"/>
    </location>
</feature>
<dbReference type="EMBL" id="VOAJ01005551">
    <property type="protein sequence ID" value="KAF0874058.1"/>
    <property type="molecule type" value="Genomic_DNA"/>
</dbReference>
<evidence type="ECO:0000256" key="7">
    <source>
        <dbReference type="ARBA" id="ARBA00023170"/>
    </source>
</evidence>
<evidence type="ECO:0000256" key="4">
    <source>
        <dbReference type="ARBA" id="ARBA00022989"/>
    </source>
</evidence>
<evidence type="ECO:0000256" key="6">
    <source>
        <dbReference type="ARBA" id="ARBA00023136"/>
    </source>
</evidence>
<dbReference type="Pfam" id="PF00001">
    <property type="entry name" value="7tm_1"/>
    <property type="match status" value="1"/>
</dbReference>
<evidence type="ECO:0000256" key="8">
    <source>
        <dbReference type="ARBA" id="ARBA00023224"/>
    </source>
</evidence>
<dbReference type="PROSITE" id="PS50262">
    <property type="entry name" value="G_PROTEIN_RECEP_F1_2"/>
    <property type="match status" value="1"/>
</dbReference>
<proteinExistence type="inferred from homology"/>
<dbReference type="SUPFAM" id="SSF81321">
    <property type="entry name" value="Family A G protein-coupled receptor-like"/>
    <property type="match status" value="1"/>
</dbReference>
<comment type="similarity">
    <text evidence="9">Belongs to the G-protein coupled receptor 1 family.</text>
</comment>
<feature type="domain" description="G-protein coupled receptors family 1 profile" evidence="11">
    <location>
        <begin position="11"/>
        <end position="100"/>
    </location>
</feature>
<dbReference type="PRINTS" id="PR01157">
    <property type="entry name" value="P2YPURNOCPTR"/>
</dbReference>
<dbReference type="PROSITE" id="PS00237">
    <property type="entry name" value="G_PROTEIN_RECEP_F1_1"/>
    <property type="match status" value="1"/>
</dbReference>
<keyword evidence="5 9" id="KW-0297">G-protein coupled receptor</keyword>
<name>A0A6G1AE56_CROCR</name>
<evidence type="ECO:0000256" key="10">
    <source>
        <dbReference type="SAM" id="Phobius"/>
    </source>
</evidence>
<evidence type="ECO:0000256" key="9">
    <source>
        <dbReference type="RuleBase" id="RU000688"/>
    </source>
</evidence>
<organism evidence="12 13">
    <name type="scientific">Crocuta crocuta</name>
    <name type="common">Spotted hyena</name>
    <dbReference type="NCBI Taxonomy" id="9678"/>
    <lineage>
        <taxon>Eukaryota</taxon>
        <taxon>Metazoa</taxon>
        <taxon>Chordata</taxon>
        <taxon>Craniata</taxon>
        <taxon>Vertebrata</taxon>
        <taxon>Euteleostomi</taxon>
        <taxon>Mammalia</taxon>
        <taxon>Eutheria</taxon>
        <taxon>Laurasiatheria</taxon>
        <taxon>Carnivora</taxon>
        <taxon>Feliformia</taxon>
        <taxon>Hyaenidae</taxon>
        <taxon>Crocuta</taxon>
    </lineage>
</organism>
<keyword evidence="7 9" id="KW-0675">Receptor</keyword>
<evidence type="ECO:0000256" key="5">
    <source>
        <dbReference type="ARBA" id="ARBA00023040"/>
    </source>
</evidence>
<dbReference type="PANTHER" id="PTHR24231">
    <property type="entry name" value="PURINOCEPTOR-RELATED G-PROTEIN COUPLED RECEPTOR"/>
    <property type="match status" value="1"/>
</dbReference>
<gene>
    <name evidence="12" type="primary">P2ry4_1</name>
    <name evidence="12" type="ORF">FOF47_R00305</name>
</gene>
<dbReference type="GO" id="GO:0004930">
    <property type="term" value="F:G protein-coupled receptor activity"/>
    <property type="evidence" value="ECO:0007669"/>
    <property type="project" value="UniProtKB-KW"/>
</dbReference>
<keyword evidence="8 9" id="KW-0807">Transducer</keyword>
<accession>A0A6G1AE56</accession>
<dbReference type="AlphaFoldDB" id="A0A6G1AE56"/>
<feature type="transmembrane region" description="Helical" evidence="10">
    <location>
        <begin position="31"/>
        <end position="52"/>
    </location>
</feature>
<reference evidence="12 13" key="1">
    <citation type="submission" date="2019-11" db="EMBL/GenBank/DDBJ databases">
        <authorList>
            <person name="Yang C."/>
            <person name="Li F."/>
        </authorList>
    </citation>
    <scope>NUCLEOTIDE SEQUENCE [LARGE SCALE GENOMIC DNA]</scope>
    <source>
        <strain evidence="12">KB4526</strain>
        <tissue evidence="12">Muscle</tissue>
    </source>
</reference>
<feature type="transmembrane region" description="Helical" evidence="10">
    <location>
        <begin position="72"/>
        <end position="94"/>
    </location>
</feature>
<dbReference type="PANTHER" id="PTHR24231:SF25">
    <property type="entry name" value="G-PROTEIN COUPLED RECEPTORS FAMILY 1 PROFILE DOMAIN-CONTAINING PROTEIN"/>
    <property type="match status" value="1"/>
</dbReference>
<dbReference type="PRINTS" id="PR00237">
    <property type="entry name" value="GPCRRHODOPSN"/>
</dbReference>
<evidence type="ECO:0000313" key="13">
    <source>
        <dbReference type="Proteomes" id="UP000475037"/>
    </source>
</evidence>
<sequence>YSIILMLGLPLNVMVLWLSWSQTKRWSCATIYLVNLMVADLLYVLTLPFLIITYSLGDRWLFGELLCRLVRFLFYTNIYGTILLLTCISVHRFLGVCHPL</sequence>
<keyword evidence="6 10" id="KW-0472">Membrane</keyword>
<evidence type="ECO:0000259" key="11">
    <source>
        <dbReference type="PROSITE" id="PS50262"/>
    </source>
</evidence>
<evidence type="ECO:0000313" key="12">
    <source>
        <dbReference type="EMBL" id="KAF0874058.1"/>
    </source>
</evidence>
<dbReference type="InterPro" id="IPR000276">
    <property type="entry name" value="GPCR_Rhodpsn"/>
</dbReference>
<comment type="subcellular location">
    <subcellularLocation>
        <location evidence="1">Cell membrane</location>
        <topology evidence="1">Multi-pass membrane protein</topology>
    </subcellularLocation>
</comment>
<dbReference type="Gene3D" id="1.20.1070.10">
    <property type="entry name" value="Rhodopsin 7-helix transmembrane proteins"/>
    <property type="match status" value="1"/>
</dbReference>
<keyword evidence="2" id="KW-1003">Cell membrane</keyword>
<keyword evidence="4 10" id="KW-1133">Transmembrane helix</keyword>
<evidence type="ECO:0000256" key="3">
    <source>
        <dbReference type="ARBA" id="ARBA00022692"/>
    </source>
</evidence>
<dbReference type="GO" id="GO:0005886">
    <property type="term" value="C:plasma membrane"/>
    <property type="evidence" value="ECO:0007669"/>
    <property type="project" value="UniProtKB-SubCell"/>
</dbReference>
<keyword evidence="13" id="KW-1185">Reference proteome</keyword>
<evidence type="ECO:0000256" key="1">
    <source>
        <dbReference type="ARBA" id="ARBA00004651"/>
    </source>
</evidence>